<keyword evidence="11" id="KW-1185">Reference proteome</keyword>
<dbReference type="AlphaFoldDB" id="A0AAN1XV57"/>
<evidence type="ECO:0000256" key="4">
    <source>
        <dbReference type="ARBA" id="ARBA00022692"/>
    </source>
</evidence>
<keyword evidence="7 9" id="KW-0472">Membrane</keyword>
<dbReference type="GO" id="GO:0005886">
    <property type="term" value="C:plasma membrane"/>
    <property type="evidence" value="ECO:0007669"/>
    <property type="project" value="UniProtKB-SubCell"/>
</dbReference>
<feature type="transmembrane region" description="Helical" evidence="9">
    <location>
        <begin position="122"/>
        <end position="139"/>
    </location>
</feature>
<protein>
    <submittedName>
        <fullName evidence="10">Branched-chain amino acid ABC transporter permease</fullName>
    </submittedName>
</protein>
<dbReference type="Pfam" id="PF02653">
    <property type="entry name" value="BPD_transp_2"/>
    <property type="match status" value="1"/>
</dbReference>
<dbReference type="PANTHER" id="PTHR11795">
    <property type="entry name" value="BRANCHED-CHAIN AMINO ACID TRANSPORT SYSTEM PERMEASE PROTEIN LIVH"/>
    <property type="match status" value="1"/>
</dbReference>
<keyword evidence="4 9" id="KW-0812">Transmembrane</keyword>
<evidence type="ECO:0000256" key="6">
    <source>
        <dbReference type="ARBA" id="ARBA00022989"/>
    </source>
</evidence>
<evidence type="ECO:0000256" key="9">
    <source>
        <dbReference type="SAM" id="Phobius"/>
    </source>
</evidence>
<comment type="similarity">
    <text evidence="8">Belongs to the binding-protein-dependent transport system permease family. LivHM subfamily.</text>
</comment>
<keyword evidence="6 9" id="KW-1133">Transmembrane helix</keyword>
<evidence type="ECO:0000256" key="2">
    <source>
        <dbReference type="ARBA" id="ARBA00022448"/>
    </source>
</evidence>
<keyword evidence="2" id="KW-0813">Transport</keyword>
<feature type="transmembrane region" description="Helical" evidence="9">
    <location>
        <begin position="168"/>
        <end position="191"/>
    </location>
</feature>
<evidence type="ECO:0000256" key="5">
    <source>
        <dbReference type="ARBA" id="ARBA00022970"/>
    </source>
</evidence>
<evidence type="ECO:0000256" key="3">
    <source>
        <dbReference type="ARBA" id="ARBA00022475"/>
    </source>
</evidence>
<evidence type="ECO:0000313" key="10">
    <source>
        <dbReference type="EMBL" id="BDE04793.1"/>
    </source>
</evidence>
<proteinExistence type="inferred from homology"/>
<reference evidence="10 11" key="1">
    <citation type="journal article" date="2022" name="ISME Commun">
        <title>Vulcanimicrobium alpinus gen. nov. sp. nov., the first cultivated representative of the candidate phylum 'Eremiobacterota', is a metabolically versatile aerobic anoxygenic phototroph.</title>
        <authorList>
            <person name="Yabe S."/>
            <person name="Muto K."/>
            <person name="Abe K."/>
            <person name="Yokota A."/>
            <person name="Staudigel H."/>
            <person name="Tebo B.M."/>
        </authorList>
    </citation>
    <scope>NUCLEOTIDE SEQUENCE [LARGE SCALE GENOMIC DNA]</scope>
    <source>
        <strain evidence="10 11">WC8-2</strain>
    </source>
</reference>
<evidence type="ECO:0000313" key="11">
    <source>
        <dbReference type="Proteomes" id="UP001317532"/>
    </source>
</evidence>
<organism evidence="10 11">
    <name type="scientific">Vulcanimicrobium alpinum</name>
    <dbReference type="NCBI Taxonomy" id="3016050"/>
    <lineage>
        <taxon>Bacteria</taxon>
        <taxon>Bacillati</taxon>
        <taxon>Vulcanimicrobiota</taxon>
        <taxon>Vulcanimicrobiia</taxon>
        <taxon>Vulcanimicrobiales</taxon>
        <taxon>Vulcanimicrobiaceae</taxon>
        <taxon>Vulcanimicrobium</taxon>
    </lineage>
</organism>
<keyword evidence="5" id="KW-0029">Amino-acid transport</keyword>
<gene>
    <name evidence="10" type="ORF">WPS_00690</name>
</gene>
<comment type="subcellular location">
    <subcellularLocation>
        <location evidence="1">Cell membrane</location>
        <topology evidence="1">Multi-pass membrane protein</topology>
    </subcellularLocation>
</comment>
<evidence type="ECO:0000256" key="7">
    <source>
        <dbReference type="ARBA" id="ARBA00023136"/>
    </source>
</evidence>
<keyword evidence="3" id="KW-1003">Cell membrane</keyword>
<feature type="transmembrane region" description="Helical" evidence="9">
    <location>
        <begin position="242"/>
        <end position="262"/>
    </location>
</feature>
<name>A0AAN1XV57_UNVUL</name>
<dbReference type="GO" id="GO:0006865">
    <property type="term" value="P:amino acid transport"/>
    <property type="evidence" value="ECO:0007669"/>
    <property type="project" value="UniProtKB-KW"/>
</dbReference>
<dbReference type="Proteomes" id="UP001317532">
    <property type="component" value="Chromosome"/>
</dbReference>
<feature type="transmembrane region" description="Helical" evidence="9">
    <location>
        <begin position="7"/>
        <end position="33"/>
    </location>
</feature>
<dbReference type="EMBL" id="AP025523">
    <property type="protein sequence ID" value="BDE04793.1"/>
    <property type="molecule type" value="Genomic_DNA"/>
</dbReference>
<dbReference type="CDD" id="cd06582">
    <property type="entry name" value="TM_PBP1_LivH_like"/>
    <property type="match status" value="1"/>
</dbReference>
<sequence length="272" mass="29164">MSYGLALIYGVLKIINLANAGFLMLGAYVTWWLFTSFGIHPLLAPLAIVPAFFLFGWGLERTLVRRVLGAEPIISLLLLFGVWLVLQNLAYVIWTGDTRSIEMPFVEATVNVAGMPLAVPRLFVFAMGVLALVALQLFLTRTYLGRAIRATAQDRDAARLVGIDVDRVMGIAFGIGIALAGFGGSLLSLLFSFTPDFGRTLSLKSFCIVVLGGLDSIVGVAFGAIALSLAEAFGVRYMPASLQNLISFVVLVVVLIALPKGIAGTLRALRRG</sequence>
<dbReference type="InterPro" id="IPR052157">
    <property type="entry name" value="BCAA_transport_permease"/>
</dbReference>
<dbReference type="KEGG" id="vab:WPS_00690"/>
<feature type="transmembrane region" description="Helical" evidence="9">
    <location>
        <begin position="203"/>
        <end position="230"/>
    </location>
</feature>
<dbReference type="GO" id="GO:0022857">
    <property type="term" value="F:transmembrane transporter activity"/>
    <property type="evidence" value="ECO:0007669"/>
    <property type="project" value="InterPro"/>
</dbReference>
<evidence type="ECO:0000256" key="1">
    <source>
        <dbReference type="ARBA" id="ARBA00004651"/>
    </source>
</evidence>
<feature type="transmembrane region" description="Helical" evidence="9">
    <location>
        <begin position="72"/>
        <end position="94"/>
    </location>
</feature>
<dbReference type="InterPro" id="IPR001851">
    <property type="entry name" value="ABC_transp_permease"/>
</dbReference>
<dbReference type="PANTHER" id="PTHR11795:SF445">
    <property type="entry name" value="AMINO ACID ABC TRANSPORTER PERMEASE PROTEIN"/>
    <property type="match status" value="1"/>
</dbReference>
<evidence type="ECO:0000256" key="8">
    <source>
        <dbReference type="ARBA" id="ARBA00037998"/>
    </source>
</evidence>
<feature type="transmembrane region" description="Helical" evidence="9">
    <location>
        <begin position="39"/>
        <end position="60"/>
    </location>
</feature>
<accession>A0AAN1XV57</accession>